<evidence type="ECO:0000256" key="10">
    <source>
        <dbReference type="ARBA" id="ARBA00023065"/>
    </source>
</evidence>
<evidence type="ECO:0000256" key="13">
    <source>
        <dbReference type="SAM" id="Phobius"/>
    </source>
</evidence>
<keyword evidence="9 13" id="KW-1133">Transmembrane helix</keyword>
<dbReference type="eggNOG" id="COG0534">
    <property type="taxonomic scope" value="Bacteria"/>
</dbReference>
<name>R1AUW6_9FIRM</name>
<keyword evidence="10" id="KW-0406">Ion transport</keyword>
<dbReference type="PIRSF" id="PIRSF006603">
    <property type="entry name" value="DinF"/>
    <property type="match status" value="1"/>
</dbReference>
<feature type="transmembrane region" description="Helical" evidence="13">
    <location>
        <begin position="51"/>
        <end position="76"/>
    </location>
</feature>
<dbReference type="NCBIfam" id="TIGR00797">
    <property type="entry name" value="matE"/>
    <property type="match status" value="1"/>
</dbReference>
<evidence type="ECO:0000256" key="1">
    <source>
        <dbReference type="ARBA" id="ARBA00003408"/>
    </source>
</evidence>
<comment type="caution">
    <text evidence="14">The sequence shown here is derived from an EMBL/GenBank/DDBJ whole genome shotgun (WGS) entry which is preliminary data.</text>
</comment>
<dbReference type="GO" id="GO:0006811">
    <property type="term" value="P:monoatomic ion transport"/>
    <property type="evidence" value="ECO:0007669"/>
    <property type="project" value="UniProtKB-KW"/>
</dbReference>
<keyword evidence="11 13" id="KW-0472">Membrane</keyword>
<dbReference type="Proteomes" id="UP000013378">
    <property type="component" value="Unassembled WGS sequence"/>
</dbReference>
<dbReference type="InterPro" id="IPR002528">
    <property type="entry name" value="MATE_fam"/>
</dbReference>
<dbReference type="RefSeq" id="WP_006311065.1">
    <property type="nucleotide sequence ID" value="NZ_ARZA01000105.1"/>
</dbReference>
<sequence length="450" mass="49905">MVDKLVKANRIKLIWSLAWPVMMSQLLQTFLQIADMWFISTINIIEIIAGIGFSTSILGVIIVFSQLVAAGSIALISRKTGEGDSKGLIHISLHALILAVIVGSTISIMCYAYAKDILFMFGAEGSVLLYGEKYLKLVLISIPFTFFNLTGRAILQAKGDTITPMIIFIIMNFLNIILDPLLIHGVFFFPNLSFKGAALATVISNILAFILMVYFINSKIFNAQIIQRFKNSKIDINIMFRITKIGFFSAIQAVSRPITGLIMFKIASYSGTEAVAAFTVGGRVFNLVFIFLMGLTTSISVLTGQNLGKNAKEEAKRVISDGIKLAALNMIVFAIPYFIFPKYIMLLFTKEIEVVNIGINYLRIVYIGVLFVIFPVVYGGAFIGAGDTAPPMIASMVANWGFKIPFAYYFAKILKLGSNWVWLAISISVIVEAIVITYWFRKGKWLEKEV</sequence>
<evidence type="ECO:0000256" key="2">
    <source>
        <dbReference type="ARBA" id="ARBA00004651"/>
    </source>
</evidence>
<evidence type="ECO:0000313" key="15">
    <source>
        <dbReference type="Proteomes" id="UP000013378"/>
    </source>
</evidence>
<comment type="similarity">
    <text evidence="3">Belongs to the multi antimicrobial extrusion (MATE) (TC 2.A.66.1) family.</text>
</comment>
<comment type="function">
    <text evidence="1">Multidrug efflux pump.</text>
</comment>
<feature type="transmembrane region" description="Helical" evidence="13">
    <location>
        <begin position="134"/>
        <end position="155"/>
    </location>
</feature>
<feature type="transmembrane region" description="Helical" evidence="13">
    <location>
        <begin position="420"/>
        <end position="440"/>
    </location>
</feature>
<dbReference type="EMBL" id="ARZA01000105">
    <property type="protein sequence ID" value="EOD00943.1"/>
    <property type="molecule type" value="Genomic_DNA"/>
</dbReference>
<dbReference type="PANTHER" id="PTHR43298:SF2">
    <property type="entry name" value="FMN_FAD EXPORTER YEEO-RELATED"/>
    <property type="match status" value="1"/>
</dbReference>
<feature type="transmembrane region" description="Helical" evidence="13">
    <location>
        <begin position="284"/>
        <end position="304"/>
    </location>
</feature>
<comment type="subcellular location">
    <subcellularLocation>
        <location evidence="2">Cell membrane</location>
        <topology evidence="2">Multi-pass membrane protein</topology>
    </subcellularLocation>
</comment>
<keyword evidence="6" id="KW-0050">Antiport</keyword>
<reference evidence="14 15" key="1">
    <citation type="journal article" date="2015" name="Geomicrobiol. J.">
        <title>Caldisalinibacter kiritimatiensis gen. nov., sp. nov., a moderately thermohalophilic thiosulfate-reducing bacterium from a hypersaline microbial mat.</title>
        <authorList>
            <person name="Ben Hania W."/>
            <person name="Joseph M."/>
            <person name="Fiebig A."/>
            <person name="Bunk B."/>
            <person name="Klenk H.-P."/>
            <person name="Fardeau M.-L."/>
            <person name="Spring S."/>
        </authorList>
    </citation>
    <scope>NUCLEOTIDE SEQUENCE [LARGE SCALE GENOMIC DNA]</scope>
    <source>
        <strain evidence="14 15">L21-TH-D2</strain>
    </source>
</reference>
<dbReference type="GO" id="GO:0015297">
    <property type="term" value="F:antiporter activity"/>
    <property type="evidence" value="ECO:0007669"/>
    <property type="project" value="UniProtKB-KW"/>
</dbReference>
<dbReference type="PANTHER" id="PTHR43298">
    <property type="entry name" value="MULTIDRUG RESISTANCE PROTEIN NORM-RELATED"/>
    <property type="match status" value="1"/>
</dbReference>
<dbReference type="GO" id="GO:0042910">
    <property type="term" value="F:xenobiotic transmembrane transporter activity"/>
    <property type="evidence" value="ECO:0007669"/>
    <property type="project" value="InterPro"/>
</dbReference>
<feature type="transmembrane region" description="Helical" evidence="13">
    <location>
        <begin position="238"/>
        <end position="264"/>
    </location>
</feature>
<feature type="transmembrane region" description="Helical" evidence="13">
    <location>
        <begin position="196"/>
        <end position="217"/>
    </location>
</feature>
<feature type="transmembrane region" description="Helical" evidence="13">
    <location>
        <begin position="167"/>
        <end position="190"/>
    </location>
</feature>
<feature type="transmembrane region" description="Helical" evidence="13">
    <location>
        <begin position="364"/>
        <end position="385"/>
    </location>
</feature>
<evidence type="ECO:0000256" key="11">
    <source>
        <dbReference type="ARBA" id="ARBA00023136"/>
    </source>
</evidence>
<keyword evidence="7" id="KW-1003">Cell membrane</keyword>
<proteinExistence type="inferred from homology"/>
<keyword evidence="5" id="KW-0813">Transport</keyword>
<keyword evidence="8 13" id="KW-0812">Transmembrane</keyword>
<evidence type="ECO:0000256" key="7">
    <source>
        <dbReference type="ARBA" id="ARBA00022475"/>
    </source>
</evidence>
<evidence type="ECO:0000256" key="4">
    <source>
        <dbReference type="ARBA" id="ARBA00020268"/>
    </source>
</evidence>
<evidence type="ECO:0000256" key="6">
    <source>
        <dbReference type="ARBA" id="ARBA00022449"/>
    </source>
</evidence>
<dbReference type="GO" id="GO:0005886">
    <property type="term" value="C:plasma membrane"/>
    <property type="evidence" value="ECO:0007669"/>
    <property type="project" value="UniProtKB-SubCell"/>
</dbReference>
<keyword evidence="15" id="KW-1185">Reference proteome</keyword>
<evidence type="ECO:0000256" key="9">
    <source>
        <dbReference type="ARBA" id="ARBA00022989"/>
    </source>
</evidence>
<dbReference type="InterPro" id="IPR048279">
    <property type="entry name" value="MdtK-like"/>
</dbReference>
<evidence type="ECO:0000313" key="14">
    <source>
        <dbReference type="EMBL" id="EOD00943.1"/>
    </source>
</evidence>
<organism evidence="14 15">
    <name type="scientific">Caldisalinibacter kiritimatiensis</name>
    <dbReference type="NCBI Taxonomy" id="1304284"/>
    <lineage>
        <taxon>Bacteria</taxon>
        <taxon>Bacillati</taxon>
        <taxon>Bacillota</taxon>
        <taxon>Tissierellia</taxon>
        <taxon>Tissierellales</taxon>
        <taxon>Thermohalobacteraceae</taxon>
        <taxon>Caldisalinibacter</taxon>
    </lineage>
</organism>
<dbReference type="InterPro" id="IPR050222">
    <property type="entry name" value="MATE_MdtK"/>
</dbReference>
<dbReference type="CDD" id="cd13137">
    <property type="entry name" value="MATE_NorM_like"/>
    <property type="match status" value="1"/>
</dbReference>
<evidence type="ECO:0000256" key="12">
    <source>
        <dbReference type="ARBA" id="ARBA00031636"/>
    </source>
</evidence>
<protein>
    <recommendedName>
        <fullName evidence="4">Probable multidrug resistance protein NorM</fullName>
    </recommendedName>
    <alternativeName>
        <fullName evidence="12">Multidrug-efflux transporter</fullName>
    </alternativeName>
</protein>
<evidence type="ECO:0000256" key="5">
    <source>
        <dbReference type="ARBA" id="ARBA00022448"/>
    </source>
</evidence>
<evidence type="ECO:0000256" key="8">
    <source>
        <dbReference type="ARBA" id="ARBA00022692"/>
    </source>
</evidence>
<dbReference type="STRING" id="1304284.L21TH_1051"/>
<gene>
    <name evidence="14" type="ORF">L21TH_1051</name>
</gene>
<feature type="transmembrane region" description="Helical" evidence="13">
    <location>
        <begin position="88"/>
        <end position="114"/>
    </location>
</feature>
<accession>R1AUW6</accession>
<evidence type="ECO:0000256" key="3">
    <source>
        <dbReference type="ARBA" id="ARBA00010199"/>
    </source>
</evidence>
<dbReference type="OrthoDB" id="9811110at2"/>
<feature type="transmembrane region" description="Helical" evidence="13">
    <location>
        <begin position="325"/>
        <end position="344"/>
    </location>
</feature>
<feature type="transmembrane region" description="Helical" evidence="13">
    <location>
        <begin position="12"/>
        <end position="31"/>
    </location>
</feature>
<dbReference type="AlphaFoldDB" id="R1AUW6"/>
<dbReference type="Pfam" id="PF01554">
    <property type="entry name" value="MatE"/>
    <property type="match status" value="2"/>
</dbReference>